<dbReference type="EMBL" id="NMUH01007296">
    <property type="protein sequence ID" value="MQM17016.1"/>
    <property type="molecule type" value="Genomic_DNA"/>
</dbReference>
<dbReference type="Proteomes" id="UP000652761">
    <property type="component" value="Unassembled WGS sequence"/>
</dbReference>
<keyword evidence="2" id="KW-1185">Reference proteome</keyword>
<organism evidence="1 2">
    <name type="scientific">Colocasia esculenta</name>
    <name type="common">Wild taro</name>
    <name type="synonym">Arum esculentum</name>
    <dbReference type="NCBI Taxonomy" id="4460"/>
    <lineage>
        <taxon>Eukaryota</taxon>
        <taxon>Viridiplantae</taxon>
        <taxon>Streptophyta</taxon>
        <taxon>Embryophyta</taxon>
        <taxon>Tracheophyta</taxon>
        <taxon>Spermatophyta</taxon>
        <taxon>Magnoliopsida</taxon>
        <taxon>Liliopsida</taxon>
        <taxon>Araceae</taxon>
        <taxon>Aroideae</taxon>
        <taxon>Colocasieae</taxon>
        <taxon>Colocasia</taxon>
    </lineage>
</organism>
<accession>A0A843XCH5</accession>
<comment type="caution">
    <text evidence="1">The sequence shown here is derived from an EMBL/GenBank/DDBJ whole genome shotgun (WGS) entry which is preliminary data.</text>
</comment>
<dbReference type="AlphaFoldDB" id="A0A843XCH5"/>
<name>A0A843XCH5_COLES</name>
<evidence type="ECO:0000313" key="1">
    <source>
        <dbReference type="EMBL" id="MQM17016.1"/>
    </source>
</evidence>
<reference evidence="1" key="1">
    <citation type="submission" date="2017-07" db="EMBL/GenBank/DDBJ databases">
        <title>Taro Niue Genome Assembly and Annotation.</title>
        <authorList>
            <person name="Atibalentja N."/>
            <person name="Keating K."/>
            <person name="Fields C.J."/>
        </authorList>
    </citation>
    <scope>NUCLEOTIDE SEQUENCE</scope>
    <source>
        <strain evidence="1">Niue_2</strain>
        <tissue evidence="1">Leaf</tissue>
    </source>
</reference>
<sequence>MAGSPTQSDSELMDHFEDWFSDDDLTLVALIDVNSGLLAADSGQALVLDTATSRTSVPSADALAAARGTADSEFQVVLSLPGMDTSDSLSVYTPSPLTVSNPWSLTVFEQAPWEPWPVVWELHVPVVPLPAPPLTITLRTTEGDLVVAEGYIQLL</sequence>
<protein>
    <submittedName>
        <fullName evidence="1">Uncharacterized protein</fullName>
    </submittedName>
</protein>
<proteinExistence type="predicted"/>
<feature type="non-terminal residue" evidence="1">
    <location>
        <position position="155"/>
    </location>
</feature>
<evidence type="ECO:0000313" key="2">
    <source>
        <dbReference type="Proteomes" id="UP000652761"/>
    </source>
</evidence>
<gene>
    <name evidence="1" type="ORF">Taro_049982</name>
</gene>